<dbReference type="Proteomes" id="UP000253562">
    <property type="component" value="Unassembled WGS sequence"/>
</dbReference>
<gene>
    <name evidence="2" type="ORF">DTL42_22250</name>
</gene>
<evidence type="ECO:0000313" key="2">
    <source>
        <dbReference type="EMBL" id="RCS41291.1"/>
    </source>
</evidence>
<evidence type="ECO:0000313" key="3">
    <source>
        <dbReference type="Proteomes" id="UP000253562"/>
    </source>
</evidence>
<organism evidence="2 3">
    <name type="scientific">Bremerella cremea</name>
    <dbReference type="NCBI Taxonomy" id="1031537"/>
    <lineage>
        <taxon>Bacteria</taxon>
        <taxon>Pseudomonadati</taxon>
        <taxon>Planctomycetota</taxon>
        <taxon>Planctomycetia</taxon>
        <taxon>Pirellulales</taxon>
        <taxon>Pirellulaceae</taxon>
        <taxon>Bremerella</taxon>
    </lineage>
</organism>
<proteinExistence type="predicted"/>
<dbReference type="AlphaFoldDB" id="A0A368KKJ3"/>
<keyword evidence="1" id="KW-1133">Transmembrane helix</keyword>
<name>A0A368KKJ3_9BACT</name>
<comment type="caution">
    <text evidence="2">The sequence shown here is derived from an EMBL/GenBank/DDBJ whole genome shotgun (WGS) entry which is preliminary data.</text>
</comment>
<dbReference type="EMBL" id="QPEX01000045">
    <property type="protein sequence ID" value="RCS41291.1"/>
    <property type="molecule type" value="Genomic_DNA"/>
</dbReference>
<evidence type="ECO:0008006" key="4">
    <source>
        <dbReference type="Google" id="ProtNLM"/>
    </source>
</evidence>
<evidence type="ECO:0000256" key="1">
    <source>
        <dbReference type="SAM" id="Phobius"/>
    </source>
</evidence>
<keyword evidence="1" id="KW-0472">Membrane</keyword>
<protein>
    <recommendedName>
        <fullName evidence="4">DUF4350 domain-containing protein</fullName>
    </recommendedName>
</protein>
<feature type="transmembrane region" description="Helical" evidence="1">
    <location>
        <begin position="483"/>
        <end position="501"/>
    </location>
</feature>
<feature type="transmembrane region" description="Helical" evidence="1">
    <location>
        <begin position="450"/>
        <end position="471"/>
    </location>
</feature>
<sequence>MGKAAGSFSRQTDEVAEQAGCLPVINVPRRERPQACLGIKMRSLSYNLIFRWFASCLLALVCLAHTPSGFAAEEAVAEQTPGESGFWVANEHNIQDISVELGIAGRFKLGSWTEVRLSLPSDAFESQANVTVIALDSDGVPVEVKAPVPETVNGRMNYRVPVKIGRRSSNLQIHFVTGEPGNSQTTIREIPIVDLAEPIQATQRWFLQIGADLGMADALQRYSSRLGDTTVLLPLSEPSQLPEAWYLMEGVDLVVWTANDSAQVEKFQPKQLEALQEWLKLGGRMVMSVGARAPELIADSKPLARFAPGKFDRMAEVRDTTELEALVGREARIDRAVGGALTVAVLKETIGVSRVVEGSRQASYPLWIRSAVGFGTVDFFSFDFTADPIASWEGREPLLKILLEDISDRQEETKNAAPTGRSVAHFGYTDIAGQLRMALDQFPGVRNVSFFMIGAILVVYLVLIGPGDYFFLRRFKLRMEWTWVTFPVIILLASIGIWRLATWSKGTALKLNHVEVLDVDMASSTVRSTSWFHLFSPETKRYDIRIQPTHIPATAWNQLESWQGLAGSGLGGMSARQSISTVPTPYAIDFAPGDLTDASLKQVPIQIWSSKTLMGRGWGEMDEFEAEPLNERESELIDGVLHNPTNMTLTDCYVFHGRWAYFVATLPANGTARLVPGQSVQNTGKVLKRRRVQELSEGDSLWDRQSTDVARIMEVAMFYSAAGGPGFTNLSNRFQSYVDLSSHIHGDRAVLVGKVEQPASQVQIDGAPAAEGDSQTWSYVRIVYPVQRRSDSETAQR</sequence>
<reference evidence="2 3" key="1">
    <citation type="submission" date="2018-07" db="EMBL/GenBank/DDBJ databases">
        <title>Comparative genomes isolates from brazilian mangrove.</title>
        <authorList>
            <person name="De Araujo J.E."/>
            <person name="Taketani R.G."/>
            <person name="Silva M.C.P."/>
            <person name="Lourenco M.V."/>
            <person name="Oliveira V.M."/>
            <person name="Andreote F.D."/>
        </authorList>
    </citation>
    <scope>NUCLEOTIDE SEQUENCE [LARGE SCALE GENOMIC DNA]</scope>
    <source>
        <strain evidence="2 3">HEX PRIS-MGV</strain>
    </source>
</reference>
<keyword evidence="1" id="KW-0812">Transmembrane</keyword>
<accession>A0A368KKJ3</accession>